<evidence type="ECO:0000313" key="2">
    <source>
        <dbReference type="EMBL" id="MPC25575.1"/>
    </source>
</evidence>
<feature type="compositionally biased region" description="Basic and acidic residues" evidence="1">
    <location>
        <begin position="13"/>
        <end position="27"/>
    </location>
</feature>
<name>A0A5B7DWC3_PORTR</name>
<sequence length="77" mass="8605">MSPSVAKKTRKSLTHEESHDLADKHSSVEATMGDTHQHIARGEYMRFMNRKQSYTIQGEHSTISCLAANTHHPLGTS</sequence>
<proteinExistence type="predicted"/>
<dbReference type="AlphaFoldDB" id="A0A5B7DWC3"/>
<keyword evidence="3" id="KW-1185">Reference proteome</keyword>
<evidence type="ECO:0000313" key="3">
    <source>
        <dbReference type="Proteomes" id="UP000324222"/>
    </source>
</evidence>
<protein>
    <submittedName>
        <fullName evidence="2">Uncharacterized protein</fullName>
    </submittedName>
</protein>
<reference evidence="2 3" key="1">
    <citation type="submission" date="2019-05" db="EMBL/GenBank/DDBJ databases">
        <title>Another draft genome of Portunus trituberculatus and its Hox gene families provides insights of decapod evolution.</title>
        <authorList>
            <person name="Jeong J.-H."/>
            <person name="Song I."/>
            <person name="Kim S."/>
            <person name="Choi T."/>
            <person name="Kim D."/>
            <person name="Ryu S."/>
            <person name="Kim W."/>
        </authorList>
    </citation>
    <scope>NUCLEOTIDE SEQUENCE [LARGE SCALE GENOMIC DNA]</scope>
    <source>
        <tissue evidence="2">Muscle</tissue>
    </source>
</reference>
<gene>
    <name evidence="2" type="ORF">E2C01_018692</name>
</gene>
<accession>A0A5B7DWC3</accession>
<organism evidence="2 3">
    <name type="scientific">Portunus trituberculatus</name>
    <name type="common">Swimming crab</name>
    <name type="synonym">Neptunus trituberculatus</name>
    <dbReference type="NCBI Taxonomy" id="210409"/>
    <lineage>
        <taxon>Eukaryota</taxon>
        <taxon>Metazoa</taxon>
        <taxon>Ecdysozoa</taxon>
        <taxon>Arthropoda</taxon>
        <taxon>Crustacea</taxon>
        <taxon>Multicrustacea</taxon>
        <taxon>Malacostraca</taxon>
        <taxon>Eumalacostraca</taxon>
        <taxon>Eucarida</taxon>
        <taxon>Decapoda</taxon>
        <taxon>Pleocyemata</taxon>
        <taxon>Brachyura</taxon>
        <taxon>Eubrachyura</taxon>
        <taxon>Portunoidea</taxon>
        <taxon>Portunidae</taxon>
        <taxon>Portuninae</taxon>
        <taxon>Portunus</taxon>
    </lineage>
</organism>
<dbReference type="Proteomes" id="UP000324222">
    <property type="component" value="Unassembled WGS sequence"/>
</dbReference>
<feature type="region of interest" description="Disordered" evidence="1">
    <location>
        <begin position="1"/>
        <end position="36"/>
    </location>
</feature>
<comment type="caution">
    <text evidence="2">The sequence shown here is derived from an EMBL/GenBank/DDBJ whole genome shotgun (WGS) entry which is preliminary data.</text>
</comment>
<dbReference type="EMBL" id="VSRR010001479">
    <property type="protein sequence ID" value="MPC25575.1"/>
    <property type="molecule type" value="Genomic_DNA"/>
</dbReference>
<evidence type="ECO:0000256" key="1">
    <source>
        <dbReference type="SAM" id="MobiDB-lite"/>
    </source>
</evidence>